<dbReference type="AlphaFoldDB" id="E0Y1I0"/>
<dbReference type="SUPFAM" id="SSF54427">
    <property type="entry name" value="NTF2-like"/>
    <property type="match status" value="1"/>
</dbReference>
<evidence type="ECO:0008006" key="2">
    <source>
        <dbReference type="Google" id="ProtNLM"/>
    </source>
</evidence>
<evidence type="ECO:0000313" key="1">
    <source>
        <dbReference type="EMBL" id="ADI20521.1"/>
    </source>
</evidence>
<dbReference type="Gene3D" id="3.10.450.50">
    <property type="match status" value="1"/>
</dbReference>
<organism evidence="1">
    <name type="scientific">uncultured alpha proteobacterium EB080_L58F04</name>
    <dbReference type="NCBI Taxonomy" id="710798"/>
    <lineage>
        <taxon>Bacteria</taxon>
        <taxon>Pseudomonadati</taxon>
        <taxon>Pseudomonadota</taxon>
        <taxon>Alphaproteobacteria</taxon>
        <taxon>environmental samples</taxon>
    </lineage>
</organism>
<proteinExistence type="predicted"/>
<sequence>MSLYNKLTEAWENHDVEAYWACFHPDWEMTWHSTGKVTNLNSMSAEQMKVIMENADIKNRRCIYENDDILVQHLRADYPNGTKDATMHVSLKKDGLLYRSETGVTPVQG</sequence>
<dbReference type="InterPro" id="IPR032710">
    <property type="entry name" value="NTF2-like_dom_sf"/>
</dbReference>
<name>E0Y1I0_9PROT</name>
<accession>E0Y1I0</accession>
<protein>
    <recommendedName>
        <fullName evidence="2">SnoaL-like domain-containing protein</fullName>
    </recommendedName>
</protein>
<reference evidence="1" key="1">
    <citation type="journal article" date="2011" name="Environ. Microbiol.">
        <title>Time-series analyses of Monterey Bay coastal microbial picoplankton using a 'genome proxy' microarray.</title>
        <authorList>
            <person name="Rich V.I."/>
            <person name="Pham V.D."/>
            <person name="Eppley J."/>
            <person name="Shi Y."/>
            <person name="DeLong E.F."/>
        </authorList>
    </citation>
    <scope>NUCLEOTIDE SEQUENCE</scope>
</reference>
<dbReference type="EMBL" id="GU474942">
    <property type="protein sequence ID" value="ADI20521.1"/>
    <property type="molecule type" value="Genomic_DNA"/>
</dbReference>